<evidence type="ECO:0000313" key="4">
    <source>
        <dbReference type="EMBL" id="RZS78167.1"/>
    </source>
</evidence>
<reference evidence="4 5" key="1">
    <citation type="submission" date="2019-02" db="EMBL/GenBank/DDBJ databases">
        <title>Genomic Encyclopedia of Type Strains, Phase IV (KMG-IV): sequencing the most valuable type-strain genomes for metagenomic binning, comparative biology and taxonomic classification.</title>
        <authorList>
            <person name="Goeker M."/>
        </authorList>
    </citation>
    <scope>NUCLEOTIDE SEQUENCE [LARGE SCALE GENOMIC DNA]</scope>
    <source>
        <strain evidence="4 5">K24</strain>
    </source>
</reference>
<accession>A0A4Q7N857</accession>
<evidence type="ECO:0000256" key="1">
    <source>
        <dbReference type="ARBA" id="ARBA00006484"/>
    </source>
</evidence>
<evidence type="ECO:0000256" key="3">
    <source>
        <dbReference type="SAM" id="MobiDB-lite"/>
    </source>
</evidence>
<feature type="region of interest" description="Disordered" evidence="3">
    <location>
        <begin position="197"/>
        <end position="218"/>
    </location>
</feature>
<comment type="similarity">
    <text evidence="1">Belongs to the short-chain dehydrogenases/reductases (SDR) family.</text>
</comment>
<comment type="caution">
    <text evidence="4">The sequence shown here is derived from an EMBL/GenBank/DDBJ whole genome shotgun (WGS) entry which is preliminary data.</text>
</comment>
<organism evidence="4 5">
    <name type="scientific">Pigmentiphaga kullae</name>
    <dbReference type="NCBI Taxonomy" id="151784"/>
    <lineage>
        <taxon>Bacteria</taxon>
        <taxon>Pseudomonadati</taxon>
        <taxon>Pseudomonadota</taxon>
        <taxon>Betaproteobacteria</taxon>
        <taxon>Burkholderiales</taxon>
        <taxon>Alcaligenaceae</taxon>
        <taxon>Pigmentiphaga</taxon>
    </lineage>
</organism>
<dbReference type="PANTHER" id="PTHR43639:SF1">
    <property type="entry name" value="SHORT-CHAIN DEHYDROGENASE_REDUCTASE FAMILY PROTEIN"/>
    <property type="match status" value="1"/>
</dbReference>
<dbReference type="GO" id="GO:0016491">
    <property type="term" value="F:oxidoreductase activity"/>
    <property type="evidence" value="ECO:0007669"/>
    <property type="project" value="UniProtKB-KW"/>
</dbReference>
<dbReference type="Gene3D" id="3.40.50.720">
    <property type="entry name" value="NAD(P)-binding Rossmann-like Domain"/>
    <property type="match status" value="1"/>
</dbReference>
<evidence type="ECO:0000256" key="2">
    <source>
        <dbReference type="ARBA" id="ARBA00023002"/>
    </source>
</evidence>
<gene>
    <name evidence="4" type="ORF">EV675_4809</name>
</gene>
<dbReference type="InterPro" id="IPR036291">
    <property type="entry name" value="NAD(P)-bd_dom_sf"/>
</dbReference>
<dbReference type="OrthoDB" id="9803333at2"/>
<dbReference type="NCBIfam" id="NF005559">
    <property type="entry name" value="PRK07231.1"/>
    <property type="match status" value="1"/>
</dbReference>
<dbReference type="AlphaFoldDB" id="A0A4Q7N857"/>
<dbReference type="FunFam" id="3.40.50.720:FF:000084">
    <property type="entry name" value="Short-chain dehydrogenase reductase"/>
    <property type="match status" value="1"/>
</dbReference>
<evidence type="ECO:0000313" key="5">
    <source>
        <dbReference type="Proteomes" id="UP000292445"/>
    </source>
</evidence>
<sequence length="255" mass="26873">MKLRDKIAWVTGADSGIGQAVAATFAREGADVLVHYHRDEEGARATASQVRAAGRRAEILQADFSGPAQTLAFFEQAFGKMGGLHVLVNNAGAGASRQDSLEIPPDEFSWMLNINLVSPWLLCQAAARHMLSAGGGAIINITSVHEEISLPGSAAYDASKAGLRSVTRTLALELASRGIRINNVAPGMIATPMTQDRLEDPAQARESASQIPQGRPGQPQEVANVVLFLASDDASYVTGSSYFVDGGLMRNLGGT</sequence>
<protein>
    <submittedName>
        <fullName evidence="4">Glucose 1-dehydrogenase</fullName>
    </submittedName>
</protein>
<dbReference type="PANTHER" id="PTHR43639">
    <property type="entry name" value="OXIDOREDUCTASE, SHORT-CHAIN DEHYDROGENASE/REDUCTASE FAMILY (AFU_ORTHOLOGUE AFUA_5G02870)"/>
    <property type="match status" value="1"/>
</dbReference>
<name>A0A4Q7N857_9BURK</name>
<dbReference type="RefSeq" id="WP_130360731.1">
    <property type="nucleotide sequence ID" value="NZ_SGXC01000003.1"/>
</dbReference>
<dbReference type="NCBIfam" id="NF009384">
    <property type="entry name" value="PRK12743.1"/>
    <property type="match status" value="1"/>
</dbReference>
<dbReference type="PRINTS" id="PR00080">
    <property type="entry name" value="SDRFAMILY"/>
</dbReference>
<keyword evidence="2" id="KW-0560">Oxidoreductase</keyword>
<proteinExistence type="inferred from homology"/>
<dbReference type="SUPFAM" id="SSF51735">
    <property type="entry name" value="NAD(P)-binding Rossmann-fold domains"/>
    <property type="match status" value="1"/>
</dbReference>
<dbReference type="Proteomes" id="UP000292445">
    <property type="component" value="Unassembled WGS sequence"/>
</dbReference>
<dbReference type="Pfam" id="PF13561">
    <property type="entry name" value="adh_short_C2"/>
    <property type="match status" value="1"/>
</dbReference>
<keyword evidence="5" id="KW-1185">Reference proteome</keyword>
<dbReference type="InterPro" id="IPR002347">
    <property type="entry name" value="SDR_fam"/>
</dbReference>
<dbReference type="PRINTS" id="PR00081">
    <property type="entry name" value="GDHRDH"/>
</dbReference>
<dbReference type="EMBL" id="SGXC01000003">
    <property type="protein sequence ID" value="RZS78167.1"/>
    <property type="molecule type" value="Genomic_DNA"/>
</dbReference>